<keyword evidence="4" id="KW-1185">Reference proteome</keyword>
<proteinExistence type="inferred from homology"/>
<dbReference type="PROSITE" id="PS50983">
    <property type="entry name" value="FE_B12_PBP"/>
    <property type="match status" value="1"/>
</dbReference>
<evidence type="ECO:0000259" key="2">
    <source>
        <dbReference type="PROSITE" id="PS50983"/>
    </source>
</evidence>
<reference evidence="4" key="1">
    <citation type="journal article" date="2019" name="Int. J. Syst. Evol. Microbiol.">
        <title>The Global Catalogue of Microorganisms (GCM) 10K type strain sequencing project: providing services to taxonomists for standard genome sequencing and annotation.</title>
        <authorList>
            <consortium name="The Broad Institute Genomics Platform"/>
            <consortium name="The Broad Institute Genome Sequencing Center for Infectious Disease"/>
            <person name="Wu L."/>
            <person name="Ma J."/>
        </authorList>
    </citation>
    <scope>NUCLEOTIDE SEQUENCE [LARGE SCALE GENOMIC DNA]</scope>
    <source>
        <strain evidence="4">CCM 8925</strain>
    </source>
</reference>
<evidence type="ECO:0000313" key="4">
    <source>
        <dbReference type="Proteomes" id="UP001597104"/>
    </source>
</evidence>
<dbReference type="EMBL" id="JBHTIO010000003">
    <property type="protein sequence ID" value="MFD0896360.1"/>
    <property type="molecule type" value="Genomic_DNA"/>
</dbReference>
<organism evidence="3 4">
    <name type="scientific">Loigolactobacillus binensis</name>
    <dbReference type="NCBI Taxonomy" id="2559922"/>
    <lineage>
        <taxon>Bacteria</taxon>
        <taxon>Bacillati</taxon>
        <taxon>Bacillota</taxon>
        <taxon>Bacilli</taxon>
        <taxon>Lactobacillales</taxon>
        <taxon>Lactobacillaceae</taxon>
        <taxon>Loigolactobacillus</taxon>
    </lineage>
</organism>
<protein>
    <submittedName>
        <fullName evidence="3">ABC transporter substrate-binding protein</fullName>
    </submittedName>
</protein>
<dbReference type="Gene3D" id="3.40.50.1980">
    <property type="entry name" value="Nitrogenase molybdenum iron protein domain"/>
    <property type="match status" value="2"/>
</dbReference>
<feature type="domain" description="Fe/B12 periplasmic-binding" evidence="2">
    <location>
        <begin position="9"/>
        <end position="284"/>
    </location>
</feature>
<dbReference type="PANTHER" id="PTHR30535">
    <property type="entry name" value="VITAMIN B12-BINDING PROTEIN"/>
    <property type="match status" value="1"/>
</dbReference>
<evidence type="ECO:0000256" key="1">
    <source>
        <dbReference type="ARBA" id="ARBA00008814"/>
    </source>
</evidence>
<dbReference type="RefSeq" id="WP_137638075.1">
    <property type="nucleotide sequence ID" value="NZ_BJDN01000017.1"/>
</dbReference>
<dbReference type="Proteomes" id="UP001597104">
    <property type="component" value="Unassembled WGS sequence"/>
</dbReference>
<gene>
    <name evidence="3" type="ORF">ACFQZ7_01220</name>
</gene>
<sequence>MALPNAIQRIGVVGILPLPAVLAMFFDVADKIVTISHPSMLAAQHGPLAQLYPEILKADDSFNPGLDVDTTALKKLAPDVVFYRAEATAMQQKLRAAGFTAVGISTESWNHDPIETLRQWIMLLEKIFPKNAKAQIVADYNIAMRDRVQQRVSQISPEQRKTVFFLSQYSATRCATSGRTHWGQYWAETVGAKNVVNDPGGAIQVTMAQINQWNPEIIFITNFTPAQPTDLYNNTIGDYDWSKVAAVKNKQAYKMPLGMYRSYAPGGDTPLTLLWMAKTVYPTQFADINIIEETKTYYKKVFNVTLTDQQAAKIFKPSSAASAY</sequence>
<evidence type="ECO:0000313" key="3">
    <source>
        <dbReference type="EMBL" id="MFD0896360.1"/>
    </source>
</evidence>
<accession>A0ABW3E9S3</accession>
<dbReference type="InterPro" id="IPR050902">
    <property type="entry name" value="ABC_Transporter_SBP"/>
</dbReference>
<comment type="caution">
    <text evidence="3">The sequence shown here is derived from an EMBL/GenBank/DDBJ whole genome shotgun (WGS) entry which is preliminary data.</text>
</comment>
<dbReference type="PANTHER" id="PTHR30535:SF34">
    <property type="entry name" value="MOLYBDATE-BINDING PROTEIN MOLA"/>
    <property type="match status" value="1"/>
</dbReference>
<name>A0ABW3E9S3_9LACO</name>
<dbReference type="InterPro" id="IPR002491">
    <property type="entry name" value="ABC_transptr_periplasmic_BD"/>
</dbReference>
<comment type="similarity">
    <text evidence="1">Belongs to the bacterial solute-binding protein 8 family.</text>
</comment>
<dbReference type="Pfam" id="PF01497">
    <property type="entry name" value="Peripla_BP_2"/>
    <property type="match status" value="1"/>
</dbReference>
<dbReference type="SUPFAM" id="SSF53807">
    <property type="entry name" value="Helical backbone' metal receptor"/>
    <property type="match status" value="1"/>
</dbReference>
<dbReference type="Gene3D" id="1.20.58.2180">
    <property type="match status" value="1"/>
</dbReference>